<evidence type="ECO:0000313" key="3">
    <source>
        <dbReference type="Proteomes" id="UP001153269"/>
    </source>
</evidence>
<comment type="caution">
    <text evidence="2">The sequence shown here is derived from an EMBL/GenBank/DDBJ whole genome shotgun (WGS) entry which is preliminary data.</text>
</comment>
<organism evidence="2 3">
    <name type="scientific">Pleuronectes platessa</name>
    <name type="common">European plaice</name>
    <dbReference type="NCBI Taxonomy" id="8262"/>
    <lineage>
        <taxon>Eukaryota</taxon>
        <taxon>Metazoa</taxon>
        <taxon>Chordata</taxon>
        <taxon>Craniata</taxon>
        <taxon>Vertebrata</taxon>
        <taxon>Euteleostomi</taxon>
        <taxon>Actinopterygii</taxon>
        <taxon>Neopterygii</taxon>
        <taxon>Teleostei</taxon>
        <taxon>Neoteleostei</taxon>
        <taxon>Acanthomorphata</taxon>
        <taxon>Carangaria</taxon>
        <taxon>Pleuronectiformes</taxon>
        <taxon>Pleuronectoidei</taxon>
        <taxon>Pleuronectidae</taxon>
        <taxon>Pleuronectes</taxon>
    </lineage>
</organism>
<gene>
    <name evidence="2" type="ORF">PLEPLA_LOCUS13673</name>
</gene>
<keyword evidence="3" id="KW-1185">Reference proteome</keyword>
<name>A0A9N7U7D9_PLEPL</name>
<accession>A0A9N7U7D9</accession>
<evidence type="ECO:0000256" key="1">
    <source>
        <dbReference type="SAM" id="MobiDB-lite"/>
    </source>
</evidence>
<evidence type="ECO:0000313" key="2">
    <source>
        <dbReference type="EMBL" id="CAB1425740.1"/>
    </source>
</evidence>
<reference evidence="2" key="1">
    <citation type="submission" date="2020-03" db="EMBL/GenBank/DDBJ databases">
        <authorList>
            <person name="Weist P."/>
        </authorList>
    </citation>
    <scope>NUCLEOTIDE SEQUENCE</scope>
</reference>
<feature type="region of interest" description="Disordered" evidence="1">
    <location>
        <begin position="1"/>
        <end position="63"/>
    </location>
</feature>
<protein>
    <submittedName>
        <fullName evidence="2">Uncharacterized protein</fullName>
    </submittedName>
</protein>
<dbReference type="AlphaFoldDB" id="A0A9N7U7D9"/>
<dbReference type="Proteomes" id="UP001153269">
    <property type="component" value="Unassembled WGS sequence"/>
</dbReference>
<dbReference type="EMBL" id="CADEAL010000830">
    <property type="protein sequence ID" value="CAB1425740.1"/>
    <property type="molecule type" value="Genomic_DNA"/>
</dbReference>
<sequence>MQRAPRGRCKGWNGTRWDQASGRMDRGIVLTSGKDDDQEEGVGEATHSAGRPRATGLASDHPGLRAGGWVQRLDSGLGLKPVLGQLWLEQREMGGRHAHMAYDQGS</sequence>
<proteinExistence type="predicted"/>